<dbReference type="PANTHER" id="PTHR31669:SF297">
    <property type="entry name" value="PROTEIN FAR1-RELATED SEQUENCE"/>
    <property type="match status" value="1"/>
</dbReference>
<accession>A0A833X8E2</accession>
<comment type="subcellular location">
    <subcellularLocation>
        <location evidence="6">Nucleus</location>
    </subcellularLocation>
</comment>
<feature type="domain" description="SWIM-type" evidence="7">
    <location>
        <begin position="202"/>
        <end position="240"/>
    </location>
</feature>
<organism evidence="8 9">
    <name type="scientific">Juglans regia</name>
    <name type="common">English walnut</name>
    <dbReference type="NCBI Taxonomy" id="51240"/>
    <lineage>
        <taxon>Eukaryota</taxon>
        <taxon>Viridiplantae</taxon>
        <taxon>Streptophyta</taxon>
        <taxon>Embryophyta</taxon>
        <taxon>Tracheophyta</taxon>
        <taxon>Spermatophyta</taxon>
        <taxon>Magnoliopsida</taxon>
        <taxon>eudicotyledons</taxon>
        <taxon>Gunneridae</taxon>
        <taxon>Pentapetalae</taxon>
        <taxon>rosids</taxon>
        <taxon>fabids</taxon>
        <taxon>Fagales</taxon>
        <taxon>Juglandaceae</taxon>
        <taxon>Juglans</taxon>
    </lineage>
</organism>
<dbReference type="InterPro" id="IPR006564">
    <property type="entry name" value="Znf_PMZ"/>
</dbReference>
<dbReference type="GO" id="GO:0006355">
    <property type="term" value="P:regulation of DNA-templated transcription"/>
    <property type="evidence" value="ECO:0007669"/>
    <property type="project" value="UniProtKB-UniRule"/>
</dbReference>
<comment type="similarity">
    <text evidence="1 6">Belongs to the FHY3/FAR1 family.</text>
</comment>
<dbReference type="KEGG" id="jre:109021389"/>
<keyword evidence="6" id="KW-0539">Nucleus</keyword>
<dbReference type="Gramene" id="Jr13_15530_p1">
    <property type="protein sequence ID" value="cds.Jr13_15530_p1"/>
    <property type="gene ID" value="Jr13_15530"/>
</dbReference>
<dbReference type="PANTHER" id="PTHR31669">
    <property type="entry name" value="PROTEIN FAR1-RELATED SEQUENCE 10-RELATED"/>
    <property type="match status" value="1"/>
</dbReference>
<gene>
    <name evidence="8" type="ORF">F2P56_030060</name>
</gene>
<dbReference type="EMBL" id="LIHL02000013">
    <property type="protein sequence ID" value="KAF5449635.1"/>
    <property type="molecule type" value="Genomic_DNA"/>
</dbReference>
<evidence type="ECO:0000256" key="3">
    <source>
        <dbReference type="ARBA" id="ARBA00022771"/>
    </source>
</evidence>
<dbReference type="Pfam" id="PF10551">
    <property type="entry name" value="MULE"/>
    <property type="match status" value="1"/>
</dbReference>
<dbReference type="InterPro" id="IPR031052">
    <property type="entry name" value="FHY3/FAR1"/>
</dbReference>
<dbReference type="InterPro" id="IPR007527">
    <property type="entry name" value="Znf_SWIM"/>
</dbReference>
<evidence type="ECO:0000256" key="1">
    <source>
        <dbReference type="ARBA" id="ARBA00005889"/>
    </source>
</evidence>
<reference evidence="8" key="1">
    <citation type="submission" date="2015-10" db="EMBL/GenBank/DDBJ databases">
        <authorList>
            <person name="Martinez-Garcia P.J."/>
            <person name="Crepeau M.W."/>
            <person name="Puiu D."/>
            <person name="Gonzalez-Ibeas D."/>
            <person name="Whalen J."/>
            <person name="Stevens K."/>
            <person name="Paul R."/>
            <person name="Butterfield T."/>
            <person name="Britton M."/>
            <person name="Reagan R."/>
            <person name="Chakraborty S."/>
            <person name="Walawage S.L."/>
            <person name="Vasquez-Gross H.A."/>
            <person name="Cardeno C."/>
            <person name="Famula R."/>
            <person name="Pratt K."/>
            <person name="Kuruganti S."/>
            <person name="Aradhya M.K."/>
            <person name="Leslie C.A."/>
            <person name="Dandekar A.M."/>
            <person name="Salzberg S.L."/>
            <person name="Wegrzyn J.L."/>
            <person name="Langley C.H."/>
            <person name="Neale D.B."/>
        </authorList>
    </citation>
    <scope>NUCLEOTIDE SEQUENCE</scope>
    <source>
        <tissue evidence="8">Leaves</tissue>
    </source>
</reference>
<comment type="caution">
    <text evidence="8">The sequence shown here is derived from an EMBL/GenBank/DDBJ whole genome shotgun (WGS) entry which is preliminary data.</text>
</comment>
<name>A0A833X8E2_JUGRE</name>
<evidence type="ECO:0000256" key="6">
    <source>
        <dbReference type="RuleBase" id="RU367018"/>
    </source>
</evidence>
<dbReference type="Proteomes" id="UP000619265">
    <property type="component" value="Unassembled WGS sequence"/>
</dbReference>
<evidence type="ECO:0000313" key="8">
    <source>
        <dbReference type="EMBL" id="KAF5449635.1"/>
    </source>
</evidence>
<evidence type="ECO:0000256" key="4">
    <source>
        <dbReference type="ARBA" id="ARBA00022833"/>
    </source>
</evidence>
<dbReference type="PROSITE" id="PS50966">
    <property type="entry name" value="ZF_SWIM"/>
    <property type="match status" value="1"/>
</dbReference>
<dbReference type="GO" id="GO:0005634">
    <property type="term" value="C:nucleus"/>
    <property type="evidence" value="ECO:0007669"/>
    <property type="project" value="UniProtKB-SubCell"/>
</dbReference>
<reference evidence="8" key="2">
    <citation type="submission" date="2020-03" db="EMBL/GenBank/DDBJ databases">
        <title>Walnut 2.0.</title>
        <authorList>
            <person name="Marrano A."/>
            <person name="Britton M."/>
            <person name="Zimin A.V."/>
            <person name="Zaini P.A."/>
            <person name="Workman R."/>
            <person name="Puiu D."/>
            <person name="Bianco L."/>
            <person name="Allen B.J."/>
            <person name="Troggio M."/>
            <person name="Leslie C.A."/>
            <person name="Timp W."/>
            <person name="Dendekar A."/>
            <person name="Salzberg S.L."/>
            <person name="Neale D.B."/>
        </authorList>
    </citation>
    <scope>NUCLEOTIDE SEQUENCE</scope>
    <source>
        <tissue evidence="8">Leaves</tissue>
    </source>
</reference>
<evidence type="ECO:0000256" key="2">
    <source>
        <dbReference type="ARBA" id="ARBA00022723"/>
    </source>
</evidence>
<dbReference type="AlphaFoldDB" id="A0A833X8E2"/>
<dbReference type="RefSeq" id="XP_018859556.2">
    <property type="nucleotide sequence ID" value="XM_019004011.2"/>
</dbReference>
<evidence type="ECO:0000313" key="9">
    <source>
        <dbReference type="Proteomes" id="UP000619265"/>
    </source>
</evidence>
<keyword evidence="2 6" id="KW-0479">Metal-binding</keyword>
<protein>
    <recommendedName>
        <fullName evidence="6">Protein FAR1-RELATED SEQUENCE</fullName>
    </recommendedName>
</protein>
<dbReference type="Pfam" id="PF04434">
    <property type="entry name" value="SWIM"/>
    <property type="match status" value="1"/>
</dbReference>
<comment type="function">
    <text evidence="6">Putative transcription activator involved in regulating light control of development.</text>
</comment>
<keyword evidence="3 5" id="KW-0863">Zinc-finger</keyword>
<dbReference type="SMART" id="SM00575">
    <property type="entry name" value="ZnF_PMZ"/>
    <property type="match status" value="1"/>
</dbReference>
<evidence type="ECO:0000256" key="5">
    <source>
        <dbReference type="PROSITE-ProRule" id="PRU00325"/>
    </source>
</evidence>
<dbReference type="InterPro" id="IPR018289">
    <property type="entry name" value="MULE_transposase_dom"/>
</dbReference>
<proteinExistence type="inferred from homology"/>
<keyword evidence="4 6" id="KW-0862">Zinc</keyword>
<sequence>MWLDCMNGWAPEAMITDQDRAMKSAIAIVFPETRHRYFLWHIMCKLPEKLGSHAQFNARLKTDLQTALYDSQNSGEFEESWGQAGMSTTQRSESLNVFFDGYVHSGTTLKEFVDQFDNALRKQVEVKTMAYFNSSNQTIPYVSHFNIEKQFQRLYTNAKFKDIQRELLGLMCCNCSLVSTEGCILKYDVLDEISTDDHSKTLHFCVYYNEEEVEVKCTCALFQMRGILCRHALRVCQLKKINVLLDVYVLDRWRKDLKRRYTLLRSSYDDQWDRADARNYEWVLKRCSKLATKISLDNEKVSAFLHVVDEFETKCEGSTLESAYEQTKAKENVILDKG</sequence>
<dbReference type="GO" id="GO:0008270">
    <property type="term" value="F:zinc ion binding"/>
    <property type="evidence" value="ECO:0007669"/>
    <property type="project" value="UniProtKB-UniRule"/>
</dbReference>
<evidence type="ECO:0000259" key="7">
    <source>
        <dbReference type="PROSITE" id="PS50966"/>
    </source>
</evidence>